<dbReference type="AlphaFoldDB" id="A0A177C2Q3"/>
<evidence type="ECO:0000313" key="6">
    <source>
        <dbReference type="EMBL" id="OAG01098.1"/>
    </source>
</evidence>
<dbReference type="GO" id="GO:0000981">
    <property type="term" value="F:DNA-binding transcription factor activity, RNA polymerase II-specific"/>
    <property type="evidence" value="ECO:0007669"/>
    <property type="project" value="InterPro"/>
</dbReference>
<dbReference type="PANTHER" id="PTHR47338">
    <property type="entry name" value="ZN(II)2CYS6 TRANSCRIPTION FACTOR (EUROFUNG)-RELATED"/>
    <property type="match status" value="1"/>
</dbReference>
<evidence type="ECO:0000256" key="2">
    <source>
        <dbReference type="ARBA" id="ARBA00022723"/>
    </source>
</evidence>
<protein>
    <recommendedName>
        <fullName evidence="8">Transcription factor domain-containing protein</fullName>
    </recommendedName>
</protein>
<gene>
    <name evidence="6" type="ORF">CC84DRAFT_1101680</name>
</gene>
<keyword evidence="4" id="KW-0804">Transcription</keyword>
<keyword evidence="5" id="KW-0539">Nucleus</keyword>
<dbReference type="GO" id="GO:0005634">
    <property type="term" value="C:nucleus"/>
    <property type="evidence" value="ECO:0007669"/>
    <property type="project" value="UniProtKB-SubCell"/>
</dbReference>
<dbReference type="STRING" id="1460663.A0A177C2Q3"/>
<proteinExistence type="predicted"/>
<evidence type="ECO:0000256" key="1">
    <source>
        <dbReference type="ARBA" id="ARBA00004123"/>
    </source>
</evidence>
<keyword evidence="7" id="KW-1185">Reference proteome</keyword>
<evidence type="ECO:0000256" key="5">
    <source>
        <dbReference type="ARBA" id="ARBA00023242"/>
    </source>
</evidence>
<evidence type="ECO:0008006" key="8">
    <source>
        <dbReference type="Google" id="ProtNLM"/>
    </source>
</evidence>
<dbReference type="PANTHER" id="PTHR47338:SF7">
    <property type="entry name" value="ZN(II)2CYS6 TRANSCRIPTION FACTOR (EUROFUNG)"/>
    <property type="match status" value="1"/>
</dbReference>
<organism evidence="6 7">
    <name type="scientific">Paraphaeosphaeria sporulosa</name>
    <dbReference type="NCBI Taxonomy" id="1460663"/>
    <lineage>
        <taxon>Eukaryota</taxon>
        <taxon>Fungi</taxon>
        <taxon>Dikarya</taxon>
        <taxon>Ascomycota</taxon>
        <taxon>Pezizomycotina</taxon>
        <taxon>Dothideomycetes</taxon>
        <taxon>Pleosporomycetidae</taxon>
        <taxon>Pleosporales</taxon>
        <taxon>Massarineae</taxon>
        <taxon>Didymosphaeriaceae</taxon>
        <taxon>Paraphaeosphaeria</taxon>
    </lineage>
</organism>
<evidence type="ECO:0000256" key="4">
    <source>
        <dbReference type="ARBA" id="ARBA00023163"/>
    </source>
</evidence>
<dbReference type="GeneID" id="28758412"/>
<evidence type="ECO:0000313" key="7">
    <source>
        <dbReference type="Proteomes" id="UP000077069"/>
    </source>
</evidence>
<keyword evidence="2" id="KW-0479">Metal-binding</keyword>
<comment type="subcellular location">
    <subcellularLocation>
        <location evidence="1">Nucleus</location>
    </subcellularLocation>
</comment>
<dbReference type="OrthoDB" id="103349at2759"/>
<dbReference type="EMBL" id="KV441558">
    <property type="protein sequence ID" value="OAG01098.1"/>
    <property type="molecule type" value="Genomic_DNA"/>
</dbReference>
<dbReference type="InParanoid" id="A0A177C2Q3"/>
<dbReference type="GO" id="GO:0046872">
    <property type="term" value="F:metal ion binding"/>
    <property type="evidence" value="ECO:0007669"/>
    <property type="project" value="UniProtKB-KW"/>
</dbReference>
<dbReference type="Proteomes" id="UP000077069">
    <property type="component" value="Unassembled WGS sequence"/>
</dbReference>
<dbReference type="CDD" id="cd12148">
    <property type="entry name" value="fungal_TF_MHR"/>
    <property type="match status" value="1"/>
</dbReference>
<name>A0A177C2Q3_9PLEO</name>
<evidence type="ECO:0000256" key="3">
    <source>
        <dbReference type="ARBA" id="ARBA00023015"/>
    </source>
</evidence>
<keyword evidence="3" id="KW-0805">Transcription regulation</keyword>
<reference evidence="6 7" key="1">
    <citation type="submission" date="2016-05" db="EMBL/GenBank/DDBJ databases">
        <title>Comparative analysis of secretome profiles of manganese(II)-oxidizing ascomycete fungi.</title>
        <authorList>
            <consortium name="DOE Joint Genome Institute"/>
            <person name="Zeiner C.A."/>
            <person name="Purvine S.O."/>
            <person name="Zink E.M."/>
            <person name="Wu S."/>
            <person name="Pasa-Tolic L."/>
            <person name="Chaput D.L."/>
            <person name="Haridas S."/>
            <person name="Grigoriev I.V."/>
            <person name="Santelli C.M."/>
            <person name="Hansel C.M."/>
        </authorList>
    </citation>
    <scope>NUCLEOTIDE SEQUENCE [LARGE SCALE GENOMIC DNA]</scope>
    <source>
        <strain evidence="6 7">AP3s5-JAC2a</strain>
    </source>
</reference>
<sequence length="474" mass="54468">MPTRDELDEFLSFFFEVLYPMPSYAFLHPRTTKRRCFSRNKSCSLSLALCAVASVHMKVPSGGAIMSMPQAGIQERATAWVHAAEQSIWLQLEHPSISRLQTLLLIIHYHMETAHLQRAFMLIATAARYAAALRLNHERQHCDHIAQETGRRILWSLKIVERYFSVGLAEFDMVPLEVVYIDFPQKEEEFLNSDLDQQNLQGKQENGAYRLFIQLEVVRRDIMRLTRNITLLEEPLANLTELVDHHRRIIAGIETPAPTLLSRDSTDLEDPFEDHWLPRRILAHISWHQAHCDLYRILLPGYSDAAPSTVLRGYDATELARAEDLCSHHAMRIIDIITTLNQHSDRWHLLEFDTAICAYHATRLVLYISRLGNTRNRFSPEFALSRAQLCLAALKRFFFASALVAPIIRELEQSIQVFSTQQQAIQQGRTSSFAMPPQNDNGRHLSSAAQIRQRLAIHSLLRRADFADGDEEEE</sequence>
<dbReference type="RefSeq" id="XP_018031463.1">
    <property type="nucleotide sequence ID" value="XM_018174926.1"/>
</dbReference>
<accession>A0A177C2Q3</accession>
<dbReference type="InterPro" id="IPR050815">
    <property type="entry name" value="TF_fung"/>
</dbReference>
<feature type="non-terminal residue" evidence="6">
    <location>
        <position position="474"/>
    </location>
</feature>